<accession>A0ABV7UIF4</accession>
<dbReference type="EC" id="4.2.2.-" evidence="3"/>
<dbReference type="Gene3D" id="2.40.40.10">
    <property type="entry name" value="RlpA-like domain"/>
    <property type="match status" value="1"/>
</dbReference>
<dbReference type="InterPro" id="IPR034718">
    <property type="entry name" value="RlpA"/>
</dbReference>
<evidence type="ECO:0000313" key="7">
    <source>
        <dbReference type="EMBL" id="MFC3638502.1"/>
    </source>
</evidence>
<evidence type="ECO:0000256" key="4">
    <source>
        <dbReference type="RuleBase" id="RU003495"/>
    </source>
</evidence>
<protein>
    <recommendedName>
        <fullName evidence="3">Endolytic peptidoglycan transglycosylase RlpA</fullName>
        <ecNumber evidence="3">4.2.2.-</ecNumber>
    </recommendedName>
</protein>
<dbReference type="InterPro" id="IPR012997">
    <property type="entry name" value="RplA"/>
</dbReference>
<evidence type="ECO:0000313" key="8">
    <source>
        <dbReference type="Proteomes" id="UP001595704"/>
    </source>
</evidence>
<dbReference type="CDD" id="cd22268">
    <property type="entry name" value="DPBB_RlpA-like"/>
    <property type="match status" value="1"/>
</dbReference>
<dbReference type="SUPFAM" id="SSF50685">
    <property type="entry name" value="Barwin-like endoglucanases"/>
    <property type="match status" value="1"/>
</dbReference>
<dbReference type="NCBIfam" id="TIGR00413">
    <property type="entry name" value="rlpA"/>
    <property type="match status" value="1"/>
</dbReference>
<dbReference type="InterPro" id="IPR009009">
    <property type="entry name" value="RlpA-like_DPBB"/>
</dbReference>
<dbReference type="PANTHER" id="PTHR34183">
    <property type="entry name" value="ENDOLYTIC PEPTIDOGLYCAN TRANSGLYCOSYLASE RLPA"/>
    <property type="match status" value="1"/>
</dbReference>
<comment type="caution">
    <text evidence="7">The sequence shown here is derived from an EMBL/GenBank/DDBJ whole genome shotgun (WGS) entry which is preliminary data.</text>
</comment>
<evidence type="ECO:0000256" key="1">
    <source>
        <dbReference type="ARBA" id="ARBA00023239"/>
    </source>
</evidence>
<dbReference type="RefSeq" id="WP_244642984.1">
    <property type="nucleotide sequence ID" value="NZ_BNCG01000005.1"/>
</dbReference>
<keyword evidence="2 3" id="KW-0961">Cell wall biogenesis/degradation</keyword>
<dbReference type="Proteomes" id="UP001595704">
    <property type="component" value="Unassembled WGS sequence"/>
</dbReference>
<dbReference type="HAMAP" id="MF_02071">
    <property type="entry name" value="RlpA"/>
    <property type="match status" value="1"/>
</dbReference>
<evidence type="ECO:0000256" key="3">
    <source>
        <dbReference type="HAMAP-Rule" id="MF_02071"/>
    </source>
</evidence>
<proteinExistence type="inferred from homology"/>
<evidence type="ECO:0000256" key="2">
    <source>
        <dbReference type="ARBA" id="ARBA00023316"/>
    </source>
</evidence>
<gene>
    <name evidence="3" type="primary">rlpA</name>
    <name evidence="7" type="ORF">ACFONL_14195</name>
</gene>
<keyword evidence="8" id="KW-1185">Reference proteome</keyword>
<dbReference type="InterPro" id="IPR036908">
    <property type="entry name" value="RlpA-like_sf"/>
</dbReference>
<name>A0ABV7UIF4_9HYPH</name>
<feature type="domain" description="RlpA-like protein double-psi beta-barrel" evidence="6">
    <location>
        <begin position="132"/>
        <end position="221"/>
    </location>
</feature>
<reference evidence="8" key="1">
    <citation type="journal article" date="2019" name="Int. J. Syst. Evol. Microbiol.">
        <title>The Global Catalogue of Microorganisms (GCM) 10K type strain sequencing project: providing services to taxonomists for standard genome sequencing and annotation.</title>
        <authorList>
            <consortium name="The Broad Institute Genomics Platform"/>
            <consortium name="The Broad Institute Genome Sequencing Center for Infectious Disease"/>
            <person name="Wu L."/>
            <person name="Ma J."/>
        </authorList>
    </citation>
    <scope>NUCLEOTIDE SEQUENCE [LARGE SCALE GENOMIC DNA]</scope>
    <source>
        <strain evidence="8">KCTC 42282</strain>
    </source>
</reference>
<dbReference type="EMBL" id="JBHRYC010000075">
    <property type="protein sequence ID" value="MFC3638502.1"/>
    <property type="molecule type" value="Genomic_DNA"/>
</dbReference>
<comment type="similarity">
    <text evidence="3 4">Belongs to the RlpA family.</text>
</comment>
<feature type="region of interest" description="Disordered" evidence="5">
    <location>
        <begin position="80"/>
        <end position="108"/>
    </location>
</feature>
<sequence>MRLYRSEPRLAMSECYPLQSSRSFARSAHAHEVRRGEGKQGIRAGGLSLGGVVLRVAGVTAAALLVANCAGQVERQGGKQDRFNKKYGVSSSPRVVRPGDPVPKGGGRAMLGKPYTVAGKRYTPIANPHYSAKGVASWYGMDFHGRLTANGEVFDKESIAAAHPTLPLPSYVRVTNLDNGLSLVVRVNDRGPYHGRRVIDVSRRAAELLEFRQVGTARVKVDFIRQASVNGSDDQVLANTLSAAAPARLDGQQTPVMMASAGSTAPQSHEGPRMTARETGAAGTLANEAQAGETQTSEAQAAAVSTHIQGGATGMTMAGLVEESVSTLPDTAPLPPMRPLRVAAGN</sequence>
<evidence type="ECO:0000259" key="6">
    <source>
        <dbReference type="Pfam" id="PF03330"/>
    </source>
</evidence>
<evidence type="ECO:0000256" key="5">
    <source>
        <dbReference type="SAM" id="MobiDB-lite"/>
    </source>
</evidence>
<dbReference type="Pfam" id="PF03330">
    <property type="entry name" value="DPBB_1"/>
    <property type="match status" value="1"/>
</dbReference>
<organism evidence="7 8">
    <name type="scientific">Camelimonas fluminis</name>
    <dbReference type="NCBI Taxonomy" id="1576911"/>
    <lineage>
        <taxon>Bacteria</taxon>
        <taxon>Pseudomonadati</taxon>
        <taxon>Pseudomonadota</taxon>
        <taxon>Alphaproteobacteria</taxon>
        <taxon>Hyphomicrobiales</taxon>
        <taxon>Chelatococcaceae</taxon>
        <taxon>Camelimonas</taxon>
    </lineage>
</organism>
<comment type="function">
    <text evidence="3">Lytic transglycosylase with a strong preference for naked glycan strands that lack stem peptides.</text>
</comment>
<dbReference type="PANTHER" id="PTHR34183:SF1">
    <property type="entry name" value="ENDOLYTIC PEPTIDOGLYCAN TRANSGLYCOSYLASE RLPA"/>
    <property type="match status" value="1"/>
</dbReference>
<keyword evidence="1 3" id="KW-0456">Lyase</keyword>